<feature type="compositionally biased region" description="Acidic residues" evidence="1">
    <location>
        <begin position="40"/>
        <end position="50"/>
    </location>
</feature>
<dbReference type="Pfam" id="PF01636">
    <property type="entry name" value="APH"/>
    <property type="match status" value="1"/>
</dbReference>
<dbReference type="EMBL" id="JAPDRK010000013">
    <property type="protein sequence ID" value="KAJ9606862.1"/>
    <property type="molecule type" value="Genomic_DNA"/>
</dbReference>
<proteinExistence type="predicted"/>
<name>A0AA39CG48_9EURO</name>
<feature type="domain" description="Aminoglycoside phosphotransferase" evidence="2">
    <location>
        <begin position="101"/>
        <end position="225"/>
    </location>
</feature>
<dbReference type="AlphaFoldDB" id="A0AA39CG48"/>
<dbReference type="Proteomes" id="UP001172673">
    <property type="component" value="Unassembled WGS sequence"/>
</dbReference>
<accession>A0AA39CG48</accession>
<feature type="region of interest" description="Disordered" evidence="1">
    <location>
        <begin position="1"/>
        <end position="50"/>
    </location>
</feature>
<reference evidence="3" key="1">
    <citation type="submission" date="2022-10" db="EMBL/GenBank/DDBJ databases">
        <title>Culturing micro-colonial fungi from biological soil crusts in the Mojave desert and describing Neophaeococcomyces mojavensis, and introducing the new genera and species Taxawa tesnikishii.</title>
        <authorList>
            <person name="Kurbessoian T."/>
            <person name="Stajich J.E."/>
        </authorList>
    </citation>
    <scope>NUCLEOTIDE SEQUENCE</scope>
    <source>
        <strain evidence="3">TK_41</strain>
    </source>
</reference>
<dbReference type="InterPro" id="IPR051678">
    <property type="entry name" value="AGP_Transferase"/>
</dbReference>
<feature type="compositionally biased region" description="Basic and acidic residues" evidence="1">
    <location>
        <begin position="14"/>
        <end position="28"/>
    </location>
</feature>
<dbReference type="InterPro" id="IPR002575">
    <property type="entry name" value="Aminoglycoside_PTrfase"/>
</dbReference>
<sequence length="543" mass="62745">MAFTEANVAPSTRLLDRATDSLEDRNDANNDGDVNLGSTEDSDPESDEDEFDWRKRFQNVMNAIDLEALKNNAVELRLSQSKPELVAEPNLSCQVLEEPMHGSYNLVYVLEFNDSVKWVARIPIQGTRVEEADIDRMTTDYSTLRFIRRSLGAPVPETYAFETNCDRIGVPFALMSFIDGVSVADRWFDKEWITEEKRLKILTNLVHAMAKLQQPRFGKVGTLRFSDENTVSHLGPLHTVIEEEDEYVEEGIIHVAQCGPFNSVDGWLEHNWDTFQDVPQTALWGRGCLELMKLARLSIPAYLRRSNRFEIDVWDYNSQNILIDDDCNITGILDWDGIRVVPQGMGCTRFPSWITRDWDLGTYETAEDGDWEAIGEDSPETLSRYRKHYADTFASLDLPNYDPRETRLSHILEAIKLGTQDRFCRQYIMRTLLNHAYGSEQWPWDYPKIAKTLMNPSTRAAKAMRKQLLKQFETMWHAEWETPELEQDKRASRGPRRYLPRRRPAKQTNTAEKSTKEPKEDRPPSRGRAISEYVFSKLGLSKR</sequence>
<feature type="region of interest" description="Disordered" evidence="1">
    <location>
        <begin position="485"/>
        <end position="543"/>
    </location>
</feature>
<dbReference type="InterPro" id="IPR011009">
    <property type="entry name" value="Kinase-like_dom_sf"/>
</dbReference>
<feature type="compositionally biased region" description="Basic and acidic residues" evidence="1">
    <location>
        <begin position="513"/>
        <end position="524"/>
    </location>
</feature>
<feature type="compositionally biased region" description="Basic residues" evidence="1">
    <location>
        <begin position="492"/>
        <end position="505"/>
    </location>
</feature>
<evidence type="ECO:0000256" key="1">
    <source>
        <dbReference type="SAM" id="MobiDB-lite"/>
    </source>
</evidence>
<protein>
    <recommendedName>
        <fullName evidence="2">Aminoglycoside phosphotransferase domain-containing protein</fullName>
    </recommendedName>
</protein>
<keyword evidence="4" id="KW-1185">Reference proteome</keyword>
<dbReference type="Gene3D" id="3.30.200.20">
    <property type="entry name" value="Phosphorylase Kinase, domain 1"/>
    <property type="match status" value="1"/>
</dbReference>
<evidence type="ECO:0000259" key="2">
    <source>
        <dbReference type="Pfam" id="PF01636"/>
    </source>
</evidence>
<dbReference type="SUPFAM" id="SSF56112">
    <property type="entry name" value="Protein kinase-like (PK-like)"/>
    <property type="match status" value="1"/>
</dbReference>
<organism evidence="3 4">
    <name type="scientific">Cladophialophora chaetospira</name>
    <dbReference type="NCBI Taxonomy" id="386627"/>
    <lineage>
        <taxon>Eukaryota</taxon>
        <taxon>Fungi</taxon>
        <taxon>Dikarya</taxon>
        <taxon>Ascomycota</taxon>
        <taxon>Pezizomycotina</taxon>
        <taxon>Eurotiomycetes</taxon>
        <taxon>Chaetothyriomycetidae</taxon>
        <taxon>Chaetothyriales</taxon>
        <taxon>Herpotrichiellaceae</taxon>
        <taxon>Cladophialophora</taxon>
    </lineage>
</organism>
<dbReference type="PANTHER" id="PTHR21310:SF51">
    <property type="entry name" value="AMINOGLYCOSIDE PHOSPHOTRANSFERASE DOMAIN-CONTAINING PROTEIN"/>
    <property type="match status" value="1"/>
</dbReference>
<dbReference type="PANTHER" id="PTHR21310">
    <property type="entry name" value="AMINOGLYCOSIDE PHOSPHOTRANSFERASE-RELATED-RELATED"/>
    <property type="match status" value="1"/>
</dbReference>
<comment type="caution">
    <text evidence="3">The sequence shown here is derived from an EMBL/GenBank/DDBJ whole genome shotgun (WGS) entry which is preliminary data.</text>
</comment>
<gene>
    <name evidence="3" type="ORF">H2200_008872</name>
</gene>
<evidence type="ECO:0000313" key="4">
    <source>
        <dbReference type="Proteomes" id="UP001172673"/>
    </source>
</evidence>
<evidence type="ECO:0000313" key="3">
    <source>
        <dbReference type="EMBL" id="KAJ9606862.1"/>
    </source>
</evidence>